<feature type="transmembrane region" description="Helical" evidence="8">
    <location>
        <begin position="12"/>
        <end position="38"/>
    </location>
</feature>
<comment type="caution">
    <text evidence="9">The sequence shown here is derived from an EMBL/GenBank/DDBJ whole genome shotgun (WGS) entry which is preliminary data.</text>
</comment>
<comment type="subcellular location">
    <subcellularLocation>
        <location evidence="1 8">Cell membrane</location>
        <topology evidence="1 8">Multi-pass membrane protein</topology>
    </subcellularLocation>
</comment>
<sequence length="262" mass="28412">MANLLLEWLSINGLVLFGIGVLAAIIGVMFGAAGFVLLPSLLLVGIPIHATVAVNKFATGVSSFTTVLVLVLKKKVQLKRMLPLMFFASLGGISGAFLATRLSELTMNAVACIVLIAMFIVVLKSNKTGLVSEQQDQEQPVKEQRSTLLAPFFIGIYDGGFGPGSALLNITYFLKKQFSYVNAAEMTRFMMFGSCMSAFLFYFFYGIVDWGIAIPVTAGSIIGSHIGLKIVPYLKGKWLQVLLPIIFLLLIVQVVLDLLFSS</sequence>
<evidence type="ECO:0000256" key="8">
    <source>
        <dbReference type="RuleBase" id="RU363041"/>
    </source>
</evidence>
<evidence type="ECO:0000256" key="7">
    <source>
        <dbReference type="ARBA" id="ARBA00023136"/>
    </source>
</evidence>
<keyword evidence="10" id="KW-1185">Reference proteome</keyword>
<protein>
    <recommendedName>
        <fullName evidence="8">Probable membrane transporter protein</fullName>
    </recommendedName>
</protein>
<keyword evidence="6 8" id="KW-1133">Transmembrane helix</keyword>
<dbReference type="Pfam" id="PF01925">
    <property type="entry name" value="TauE"/>
    <property type="match status" value="1"/>
</dbReference>
<dbReference type="PANTHER" id="PTHR30269:SF0">
    <property type="entry name" value="MEMBRANE TRANSPORTER PROTEIN YFCA-RELATED"/>
    <property type="match status" value="1"/>
</dbReference>
<keyword evidence="7 8" id="KW-0472">Membrane</keyword>
<feature type="transmembrane region" description="Helical" evidence="8">
    <location>
        <begin position="81"/>
        <end position="99"/>
    </location>
</feature>
<dbReference type="EMBL" id="JAUHTQ010000009">
    <property type="protein sequence ID" value="MDN4494440.1"/>
    <property type="molecule type" value="Genomic_DNA"/>
</dbReference>
<accession>A0ABT8GSR8</accession>
<feature type="transmembrane region" description="Helical" evidence="8">
    <location>
        <begin position="105"/>
        <end position="123"/>
    </location>
</feature>
<dbReference type="PANTHER" id="PTHR30269">
    <property type="entry name" value="TRANSMEMBRANE PROTEIN YFCA"/>
    <property type="match status" value="1"/>
</dbReference>
<feature type="transmembrane region" description="Helical" evidence="8">
    <location>
        <begin position="148"/>
        <end position="174"/>
    </location>
</feature>
<evidence type="ECO:0000256" key="2">
    <source>
        <dbReference type="ARBA" id="ARBA00009142"/>
    </source>
</evidence>
<evidence type="ECO:0000256" key="1">
    <source>
        <dbReference type="ARBA" id="ARBA00004651"/>
    </source>
</evidence>
<feature type="transmembrane region" description="Helical" evidence="8">
    <location>
        <begin position="212"/>
        <end position="232"/>
    </location>
</feature>
<evidence type="ECO:0000313" key="9">
    <source>
        <dbReference type="EMBL" id="MDN4494440.1"/>
    </source>
</evidence>
<feature type="transmembrane region" description="Helical" evidence="8">
    <location>
        <begin position="238"/>
        <end position="260"/>
    </location>
</feature>
<evidence type="ECO:0000313" key="10">
    <source>
        <dbReference type="Proteomes" id="UP001172743"/>
    </source>
</evidence>
<dbReference type="InterPro" id="IPR052017">
    <property type="entry name" value="TSUP"/>
</dbReference>
<dbReference type="InterPro" id="IPR002781">
    <property type="entry name" value="TM_pro_TauE-like"/>
</dbReference>
<name>A0ABT8GSR8_9BACL</name>
<dbReference type="Proteomes" id="UP001172743">
    <property type="component" value="Unassembled WGS sequence"/>
</dbReference>
<feature type="transmembrane region" description="Helical" evidence="8">
    <location>
        <begin position="186"/>
        <end position="205"/>
    </location>
</feature>
<proteinExistence type="inferred from homology"/>
<evidence type="ECO:0000256" key="5">
    <source>
        <dbReference type="ARBA" id="ARBA00022692"/>
    </source>
</evidence>
<organism evidence="9 10">
    <name type="scientific">Ureibacillus aquaedulcis</name>
    <dbReference type="NCBI Taxonomy" id="3058421"/>
    <lineage>
        <taxon>Bacteria</taxon>
        <taxon>Bacillati</taxon>
        <taxon>Bacillota</taxon>
        <taxon>Bacilli</taxon>
        <taxon>Bacillales</taxon>
        <taxon>Caryophanaceae</taxon>
        <taxon>Ureibacillus</taxon>
    </lineage>
</organism>
<dbReference type="RefSeq" id="WP_301138733.1">
    <property type="nucleotide sequence ID" value="NZ_JAUHTQ010000009.1"/>
</dbReference>
<reference evidence="9" key="1">
    <citation type="submission" date="2023-07" db="EMBL/GenBank/DDBJ databases">
        <title>Ureibacillus sp. isolated from freshwater well.</title>
        <authorList>
            <person name="Kirdat K."/>
            <person name="Bhatt A."/>
            <person name="Teware R."/>
            <person name="Bhavsar Y."/>
            <person name="Yadav A."/>
        </authorList>
    </citation>
    <scope>NUCLEOTIDE SEQUENCE</scope>
    <source>
        <strain evidence="9">BA0131</strain>
    </source>
</reference>
<feature type="transmembrane region" description="Helical" evidence="8">
    <location>
        <begin position="50"/>
        <end position="72"/>
    </location>
</feature>
<evidence type="ECO:0000256" key="4">
    <source>
        <dbReference type="ARBA" id="ARBA00022475"/>
    </source>
</evidence>
<comment type="similarity">
    <text evidence="2 8">Belongs to the 4-toluene sulfonate uptake permease (TSUP) (TC 2.A.102) family.</text>
</comment>
<keyword evidence="3" id="KW-0813">Transport</keyword>
<keyword evidence="4 8" id="KW-1003">Cell membrane</keyword>
<gene>
    <name evidence="9" type="ORF">QYB95_12885</name>
</gene>
<evidence type="ECO:0000256" key="6">
    <source>
        <dbReference type="ARBA" id="ARBA00022989"/>
    </source>
</evidence>
<keyword evidence="5 8" id="KW-0812">Transmembrane</keyword>
<evidence type="ECO:0000256" key="3">
    <source>
        <dbReference type="ARBA" id="ARBA00022448"/>
    </source>
</evidence>